<dbReference type="AlphaFoldDB" id="A0A6J8EC53"/>
<name>A0A6J8EC53_MYTCO</name>
<evidence type="ECO:0000313" key="1">
    <source>
        <dbReference type="EMBL" id="CAC5417878.1"/>
    </source>
</evidence>
<dbReference type="Proteomes" id="UP000507470">
    <property type="component" value="Unassembled WGS sequence"/>
</dbReference>
<reference evidence="1 2" key="1">
    <citation type="submission" date="2020-06" db="EMBL/GenBank/DDBJ databases">
        <authorList>
            <person name="Li R."/>
            <person name="Bekaert M."/>
        </authorList>
    </citation>
    <scope>NUCLEOTIDE SEQUENCE [LARGE SCALE GENOMIC DNA]</scope>
    <source>
        <strain evidence="2">wild</strain>
    </source>
</reference>
<organism evidence="1 2">
    <name type="scientific">Mytilus coruscus</name>
    <name type="common">Sea mussel</name>
    <dbReference type="NCBI Taxonomy" id="42192"/>
    <lineage>
        <taxon>Eukaryota</taxon>
        <taxon>Metazoa</taxon>
        <taxon>Spiralia</taxon>
        <taxon>Lophotrochozoa</taxon>
        <taxon>Mollusca</taxon>
        <taxon>Bivalvia</taxon>
        <taxon>Autobranchia</taxon>
        <taxon>Pteriomorphia</taxon>
        <taxon>Mytilida</taxon>
        <taxon>Mytiloidea</taxon>
        <taxon>Mytilidae</taxon>
        <taxon>Mytilinae</taxon>
        <taxon>Mytilus</taxon>
    </lineage>
</organism>
<protein>
    <submittedName>
        <fullName evidence="1">Uncharacterized protein</fullName>
    </submittedName>
</protein>
<keyword evidence="2" id="KW-1185">Reference proteome</keyword>
<dbReference type="EMBL" id="CACVKT020008819">
    <property type="protein sequence ID" value="CAC5417878.1"/>
    <property type="molecule type" value="Genomic_DNA"/>
</dbReference>
<sequence length="273" mass="30470">MIREFGHENNKLFVSISDISDQKIVKEYLEKCIQNADNIEIKQFKERSVKKLSLKSGDKVANNINNIYGTVGLSLRDITHHYCVTCKHVIEDCLEASNGIPTPEYDANEIFIKTEVGNVGTDKIYTPSHDLDFSAVRLVGNNIPISSRLRQRDGGLVNGGLFGRDMLLLPYNTLLYKWGAASGLTTGRYIGRREQIDQPPLFTIQSESPEVFAIGGDSGSLVCYSTNGFEIAAIILTGRLENDEDLFVGYKLKDALESCTMISPDIRECIRQH</sequence>
<dbReference type="OrthoDB" id="6159959at2759"/>
<evidence type="ECO:0000313" key="2">
    <source>
        <dbReference type="Proteomes" id="UP000507470"/>
    </source>
</evidence>
<accession>A0A6J8EC53</accession>
<gene>
    <name evidence="1" type="ORF">MCOR_50354</name>
</gene>
<proteinExistence type="predicted"/>